<reference evidence="1 2" key="2">
    <citation type="journal article" date="2018" name="Nature">
        <title>Mutant phenotypes for thousands of bacterial genes of unknown function.</title>
        <authorList>
            <person name="Price M.N."/>
            <person name="Wetmore K.M."/>
            <person name="Waters R.J."/>
            <person name="Callaghan M."/>
            <person name="Ray J."/>
            <person name="Liu H."/>
            <person name="Kuehl J.V."/>
            <person name="Melnyk R.A."/>
            <person name="Lamson J.S."/>
            <person name="Suh Y."/>
            <person name="Carlson H.K."/>
            <person name="Esquivel Z."/>
            <person name="Sadeeshkumar H."/>
            <person name="Chakraborty R."/>
            <person name="Zane G.M."/>
            <person name="Rubin B.E."/>
            <person name="Wall J.D."/>
            <person name="Visel A."/>
            <person name="Bristow J."/>
            <person name="Blow M.J."/>
            <person name="Arkin A.P."/>
            <person name="Deutschbauer A.M."/>
        </authorList>
    </citation>
    <scope>NUCLEOTIDE SEQUENCE [LARGE SCALE GENOMIC DNA]</scope>
    <source>
        <strain evidence="1 2">FW300-N2E3</strain>
    </source>
</reference>
<dbReference type="Proteomes" id="UP000066487">
    <property type="component" value="Chromosome"/>
</dbReference>
<sequence>MNLAPNFPDDHAMHLLMQLLHEELGLPERKTISLSTSINFDLGCDGSDARHLMEALEEQFAIDFVDYDAYRYFQPEGFDVFLKRRAKGRGDKVPLTIGMLYQAIKAQRWDTQELEGKPNT</sequence>
<organism evidence="1 2">
    <name type="scientific">Pseudomonas fluorescens</name>
    <dbReference type="NCBI Taxonomy" id="294"/>
    <lineage>
        <taxon>Bacteria</taxon>
        <taxon>Pseudomonadati</taxon>
        <taxon>Pseudomonadota</taxon>
        <taxon>Gammaproteobacteria</taxon>
        <taxon>Pseudomonadales</taxon>
        <taxon>Pseudomonadaceae</taxon>
        <taxon>Pseudomonas</taxon>
    </lineage>
</organism>
<protein>
    <recommendedName>
        <fullName evidence="3">Carrier domain-containing protein</fullName>
    </recommendedName>
</protein>
<dbReference type="EMBL" id="CP012830">
    <property type="protein sequence ID" value="ALI01723.1"/>
    <property type="molecule type" value="Genomic_DNA"/>
</dbReference>
<dbReference type="AlphaFoldDB" id="A0A0N9W5I8"/>
<dbReference type="InterPro" id="IPR010862">
    <property type="entry name" value="DUF1493"/>
</dbReference>
<evidence type="ECO:0008006" key="3">
    <source>
        <dbReference type="Google" id="ProtNLM"/>
    </source>
</evidence>
<accession>A0A0N9W5I8</accession>
<proteinExistence type="predicted"/>
<dbReference type="RefSeq" id="WP_054595102.1">
    <property type="nucleotide sequence ID" value="NZ_CP012830.1"/>
</dbReference>
<gene>
    <name evidence="1" type="ORF">AO353_11780</name>
</gene>
<reference evidence="2" key="1">
    <citation type="submission" date="2015-09" db="EMBL/GenBank/DDBJ databases">
        <title>Whole genome sequence of Pseudomonas fluorescens FW300-N2E3.</title>
        <authorList>
            <person name="Ray J."/>
            <person name="Melnyk R."/>
            <person name="Deutschbauer A."/>
        </authorList>
    </citation>
    <scope>NUCLEOTIDE SEQUENCE [LARGE SCALE GENOMIC DNA]</scope>
    <source>
        <strain evidence="2">FW300-N2E3</strain>
    </source>
</reference>
<name>A0A0N9W5I8_PSEFL</name>
<dbReference type="SUPFAM" id="SSF47336">
    <property type="entry name" value="ACP-like"/>
    <property type="match status" value="1"/>
</dbReference>
<dbReference type="OrthoDB" id="456541at2"/>
<dbReference type="Pfam" id="PF07377">
    <property type="entry name" value="DUF1493"/>
    <property type="match status" value="1"/>
</dbReference>
<dbReference type="InterPro" id="IPR036736">
    <property type="entry name" value="ACP-like_sf"/>
</dbReference>
<evidence type="ECO:0000313" key="2">
    <source>
        <dbReference type="Proteomes" id="UP000066487"/>
    </source>
</evidence>
<evidence type="ECO:0000313" key="1">
    <source>
        <dbReference type="EMBL" id="ALI01723.1"/>
    </source>
</evidence>
<dbReference type="Gene3D" id="1.10.1200.10">
    <property type="entry name" value="ACP-like"/>
    <property type="match status" value="1"/>
</dbReference>